<evidence type="ECO:0000313" key="1">
    <source>
        <dbReference type="EMBL" id="RAK73047.1"/>
    </source>
</evidence>
<dbReference type="GeneID" id="63863896"/>
<keyword evidence="2" id="KW-1185">Reference proteome</keyword>
<proteinExistence type="predicted"/>
<reference evidence="1 2" key="1">
    <citation type="submission" date="2018-02" db="EMBL/GenBank/DDBJ databases">
        <title>The genomes of Aspergillus section Nigri reveals drivers in fungal speciation.</title>
        <authorList>
            <consortium name="DOE Joint Genome Institute"/>
            <person name="Vesth T.C."/>
            <person name="Nybo J."/>
            <person name="Theobald S."/>
            <person name="Brandl J."/>
            <person name="Frisvad J.C."/>
            <person name="Nielsen K.F."/>
            <person name="Lyhne E.K."/>
            <person name="Kogle M.E."/>
            <person name="Kuo A."/>
            <person name="Riley R."/>
            <person name="Clum A."/>
            <person name="Nolan M."/>
            <person name="Lipzen A."/>
            <person name="Salamov A."/>
            <person name="Henrissat B."/>
            <person name="Wiebenga A."/>
            <person name="De vries R.P."/>
            <person name="Grigoriev I.V."/>
            <person name="Mortensen U.H."/>
            <person name="Andersen M.R."/>
            <person name="Baker S.E."/>
        </authorList>
    </citation>
    <scope>NUCLEOTIDE SEQUENCE [LARGE SCALE GENOMIC DNA]</scope>
    <source>
        <strain evidence="1 2">CBS 313.89</strain>
    </source>
</reference>
<dbReference type="AlphaFoldDB" id="A0A8G1RIK4"/>
<dbReference type="Proteomes" id="UP000249789">
    <property type="component" value="Unassembled WGS sequence"/>
</dbReference>
<dbReference type="EMBL" id="KZ824685">
    <property type="protein sequence ID" value="RAK73047.1"/>
    <property type="molecule type" value="Genomic_DNA"/>
</dbReference>
<name>A0A8G1RIK4_9EURO</name>
<evidence type="ECO:0000313" key="2">
    <source>
        <dbReference type="Proteomes" id="UP000249789"/>
    </source>
</evidence>
<protein>
    <submittedName>
        <fullName evidence="1">Uncharacterized protein</fullName>
    </submittedName>
</protein>
<organism evidence="1 2">
    <name type="scientific">Aspergillus fijiensis CBS 313.89</name>
    <dbReference type="NCBI Taxonomy" id="1448319"/>
    <lineage>
        <taxon>Eukaryota</taxon>
        <taxon>Fungi</taxon>
        <taxon>Dikarya</taxon>
        <taxon>Ascomycota</taxon>
        <taxon>Pezizomycotina</taxon>
        <taxon>Eurotiomycetes</taxon>
        <taxon>Eurotiomycetidae</taxon>
        <taxon>Eurotiales</taxon>
        <taxon>Aspergillaceae</taxon>
        <taxon>Aspergillus</taxon>
    </lineage>
</organism>
<dbReference type="RefSeq" id="XP_040797057.1">
    <property type="nucleotide sequence ID" value="XM_040946563.1"/>
</dbReference>
<gene>
    <name evidence="1" type="ORF">BO72DRAFT_462488</name>
</gene>
<dbReference type="OrthoDB" id="10298426at2759"/>
<sequence length="182" mass="20565">MSAPECPKLINPAAEADEDLLQHFDVKVGKDGTKLLQCHLCKRLMRNVTFSLKWHLQHINALRREDHARSHYDDEGLVTHIKHTRIVCRHCHEAVTDRTRAMRAHVQTCLQGRTQPVEENAFAAELRRDYFEISSGRAAAAKDGPSIGKRLVATARLSCRTASKRWSGTWLVLVVQQVHTGG</sequence>
<dbReference type="VEuPathDB" id="FungiDB:BO72DRAFT_462488"/>
<accession>A0A8G1RIK4</accession>